<dbReference type="Proteomes" id="UP000008022">
    <property type="component" value="Unassembled WGS sequence"/>
</dbReference>
<keyword evidence="2" id="KW-1185">Reference proteome</keyword>
<evidence type="ECO:0000313" key="2">
    <source>
        <dbReference type="Proteomes" id="UP000008022"/>
    </source>
</evidence>
<organism evidence="1 2">
    <name type="scientific">Oryza rufipogon</name>
    <name type="common">Brownbeard rice</name>
    <name type="synonym">Asian wild rice</name>
    <dbReference type="NCBI Taxonomy" id="4529"/>
    <lineage>
        <taxon>Eukaryota</taxon>
        <taxon>Viridiplantae</taxon>
        <taxon>Streptophyta</taxon>
        <taxon>Embryophyta</taxon>
        <taxon>Tracheophyta</taxon>
        <taxon>Spermatophyta</taxon>
        <taxon>Magnoliopsida</taxon>
        <taxon>Liliopsida</taxon>
        <taxon>Poales</taxon>
        <taxon>Poaceae</taxon>
        <taxon>BOP clade</taxon>
        <taxon>Oryzoideae</taxon>
        <taxon>Oryzeae</taxon>
        <taxon>Oryzinae</taxon>
        <taxon>Oryza</taxon>
    </lineage>
</organism>
<sequence>MGGEYVSPMRSSRWRLLTLWFERLEIEAVAAACREGLLISIYDDDVYSKHGFLAQELFTLPPGVTIMQARLRKALEWKTKRTAL</sequence>
<reference evidence="1" key="2">
    <citation type="submission" date="2015-06" db="UniProtKB">
        <authorList>
            <consortium name="EnsemblPlants"/>
        </authorList>
    </citation>
    <scope>IDENTIFICATION</scope>
</reference>
<dbReference type="AlphaFoldDB" id="A0A0E0QKM4"/>
<dbReference type="HOGENOM" id="CLU_2531459_0_0_1"/>
<protein>
    <submittedName>
        <fullName evidence="1">Uncharacterized protein</fullName>
    </submittedName>
</protein>
<name>A0A0E0QKM4_ORYRU</name>
<proteinExistence type="predicted"/>
<evidence type="ECO:0000313" key="1">
    <source>
        <dbReference type="EnsemblPlants" id="ORUFI08G21340.3"/>
    </source>
</evidence>
<dbReference type="Gramene" id="ORUFI08G21340.3">
    <property type="protein sequence ID" value="ORUFI08G21340.3"/>
    <property type="gene ID" value="ORUFI08G21340"/>
</dbReference>
<accession>A0A0E0QKM4</accession>
<dbReference type="EnsemblPlants" id="ORUFI08G21340.3">
    <property type="protein sequence ID" value="ORUFI08G21340.3"/>
    <property type="gene ID" value="ORUFI08G21340"/>
</dbReference>
<reference evidence="2" key="1">
    <citation type="submission" date="2013-06" db="EMBL/GenBank/DDBJ databases">
        <authorList>
            <person name="Zhao Q."/>
        </authorList>
    </citation>
    <scope>NUCLEOTIDE SEQUENCE</scope>
    <source>
        <strain evidence="2">cv. W1943</strain>
    </source>
</reference>